<sequence length="139" mass="14340">MGIETAILAATAASAYSSYQAGEAQEEQFRAEQRKAEIQNVRSVRQQIREARMAQASMTNVAAQTGGMGGSGLAGGTSSVGAQLAGNLSYMSDIATENTAITNAAISATNWQTTATIFGQIGSAASTYNKVKTPTKPAQ</sequence>
<reference evidence="1" key="1">
    <citation type="submission" date="2020-04" db="EMBL/GenBank/DDBJ databases">
        <authorList>
            <person name="Chiriac C."/>
            <person name="Salcher M."/>
            <person name="Ghai R."/>
            <person name="Kavagutti S V."/>
        </authorList>
    </citation>
    <scope>NUCLEOTIDE SEQUENCE</scope>
</reference>
<organism evidence="1">
    <name type="scientific">uncultured Caudovirales phage</name>
    <dbReference type="NCBI Taxonomy" id="2100421"/>
    <lineage>
        <taxon>Viruses</taxon>
        <taxon>Duplodnaviria</taxon>
        <taxon>Heunggongvirae</taxon>
        <taxon>Uroviricota</taxon>
        <taxon>Caudoviricetes</taxon>
        <taxon>Peduoviridae</taxon>
        <taxon>Maltschvirus</taxon>
        <taxon>Maltschvirus maltsch</taxon>
    </lineage>
</organism>
<evidence type="ECO:0000313" key="1">
    <source>
        <dbReference type="EMBL" id="CAB4139042.1"/>
    </source>
</evidence>
<dbReference type="EMBL" id="LR796354">
    <property type="protein sequence ID" value="CAB4139042.1"/>
    <property type="molecule type" value="Genomic_DNA"/>
</dbReference>
<accession>A0A6J5LYT2</accession>
<proteinExistence type="predicted"/>
<protein>
    <submittedName>
        <fullName evidence="1">Uncharacterized protein</fullName>
    </submittedName>
</protein>
<name>A0A6J5LYT2_9CAUD</name>
<gene>
    <name evidence="1" type="ORF">UFOVP337_11</name>
</gene>